<dbReference type="GO" id="GO:0031902">
    <property type="term" value="C:late endosome membrane"/>
    <property type="evidence" value="ECO:0007669"/>
    <property type="project" value="UniProtKB-SubCell"/>
</dbReference>
<evidence type="ECO:0000256" key="6">
    <source>
        <dbReference type="ARBA" id="ARBA00022753"/>
    </source>
</evidence>
<feature type="transmembrane region" description="Helical" evidence="15">
    <location>
        <begin position="71"/>
        <end position="91"/>
    </location>
</feature>
<dbReference type="AlphaFoldDB" id="A0A0D8Y7K3"/>
<comment type="similarity">
    <text evidence="14">Belongs to the amino acid/polyamine transporter 2 family. SLC38A9 subfamily.</text>
</comment>
<organism evidence="17 18">
    <name type="scientific">Dictyocaulus viviparus</name>
    <name type="common">Bovine lungworm</name>
    <dbReference type="NCBI Taxonomy" id="29172"/>
    <lineage>
        <taxon>Eukaryota</taxon>
        <taxon>Metazoa</taxon>
        <taxon>Ecdysozoa</taxon>
        <taxon>Nematoda</taxon>
        <taxon>Chromadorea</taxon>
        <taxon>Rhabditida</taxon>
        <taxon>Rhabditina</taxon>
        <taxon>Rhabditomorpha</taxon>
        <taxon>Strongyloidea</taxon>
        <taxon>Metastrongylidae</taxon>
        <taxon>Dictyocaulus</taxon>
    </lineage>
</organism>
<keyword evidence="8 15" id="KW-1133">Transmembrane helix</keyword>
<dbReference type="OrthoDB" id="294730at2759"/>
<feature type="transmembrane region" description="Helical" evidence="15">
    <location>
        <begin position="20"/>
        <end position="40"/>
    </location>
</feature>
<keyword evidence="7" id="KW-0029">Amino-acid transport</keyword>
<reference evidence="18" key="2">
    <citation type="journal article" date="2016" name="Sci. Rep.">
        <title>Dictyocaulus viviparus genome, variome and transcriptome elucidate lungworm biology and support future intervention.</title>
        <authorList>
            <person name="McNulty S.N."/>
            <person name="Strube C."/>
            <person name="Rosa B.A."/>
            <person name="Martin J.C."/>
            <person name="Tyagi R."/>
            <person name="Choi Y.J."/>
            <person name="Wang Q."/>
            <person name="Hallsworth Pepin K."/>
            <person name="Zhang X."/>
            <person name="Ozersky P."/>
            <person name="Wilson R.K."/>
            <person name="Sternberg P.W."/>
            <person name="Gasser R.B."/>
            <person name="Mitreva M."/>
        </authorList>
    </citation>
    <scope>NUCLEOTIDE SEQUENCE [LARGE SCALE GENOMIC DNA]</scope>
    <source>
        <strain evidence="18">HannoverDv2000</strain>
    </source>
</reference>
<evidence type="ECO:0000256" key="3">
    <source>
        <dbReference type="ARBA" id="ARBA00022448"/>
    </source>
</evidence>
<gene>
    <name evidence="17" type="ORF">DICVIV_01146</name>
</gene>
<dbReference type="STRING" id="29172.A0A0D8Y7K3"/>
<name>A0A0D8Y7K3_DICVI</name>
<dbReference type="InterPro" id="IPR013057">
    <property type="entry name" value="AA_transpt_TM"/>
</dbReference>
<evidence type="ECO:0000256" key="1">
    <source>
        <dbReference type="ARBA" id="ARBA00004107"/>
    </source>
</evidence>
<protein>
    <recommendedName>
        <fullName evidence="16">Amino acid transporter transmembrane domain-containing protein</fullName>
    </recommendedName>
</protein>
<keyword evidence="3" id="KW-0813">Transport</keyword>
<proteinExistence type="inferred from homology"/>
<feature type="domain" description="Amino acid transporter transmembrane" evidence="16">
    <location>
        <begin position="1"/>
        <end position="98"/>
    </location>
</feature>
<dbReference type="GO" id="GO:0005765">
    <property type="term" value="C:lysosomal membrane"/>
    <property type="evidence" value="ECO:0007669"/>
    <property type="project" value="UniProtKB-SubCell"/>
</dbReference>
<evidence type="ECO:0000256" key="10">
    <source>
        <dbReference type="ARBA" id="ARBA00023136"/>
    </source>
</evidence>
<reference evidence="17 18" key="1">
    <citation type="submission" date="2013-11" db="EMBL/GenBank/DDBJ databases">
        <title>Draft genome of the bovine lungworm Dictyocaulus viviparus.</title>
        <authorList>
            <person name="Mitreva M."/>
        </authorList>
    </citation>
    <scope>NUCLEOTIDE SEQUENCE [LARGE SCALE GENOMIC DNA]</scope>
    <source>
        <strain evidence="17 18">HannoverDv2000</strain>
    </source>
</reference>
<evidence type="ECO:0000256" key="12">
    <source>
        <dbReference type="ARBA" id="ARBA00023180"/>
    </source>
</evidence>
<keyword evidence="12" id="KW-0325">Glycoprotein</keyword>
<keyword evidence="6" id="KW-0967">Endosome</keyword>
<keyword evidence="4 15" id="KW-0812">Transmembrane</keyword>
<keyword evidence="9" id="KW-0915">Sodium</keyword>
<evidence type="ECO:0000256" key="5">
    <source>
        <dbReference type="ARBA" id="ARBA00022723"/>
    </source>
</evidence>
<evidence type="ECO:0000256" key="11">
    <source>
        <dbReference type="ARBA" id="ARBA00023157"/>
    </source>
</evidence>
<dbReference type="Pfam" id="PF01490">
    <property type="entry name" value="Aa_trans"/>
    <property type="match status" value="1"/>
</dbReference>
<evidence type="ECO:0000259" key="16">
    <source>
        <dbReference type="Pfam" id="PF01490"/>
    </source>
</evidence>
<evidence type="ECO:0000256" key="14">
    <source>
        <dbReference type="ARBA" id="ARBA00038442"/>
    </source>
</evidence>
<sequence>MMGTSLLVMPWTIQQAGIVWGIILMMGLAMLCCYTAFLVLDSPRGMLNDLDPIMMEFSEVCRYFLGRSGEYLSITFSVIVLLGSIVIYWVLMSNFLYYTGTIVYESFQPNSTTIPLMENKTFKCDVKSTCQLHQSSDIAVISGGNCM</sequence>
<evidence type="ECO:0000256" key="13">
    <source>
        <dbReference type="ARBA" id="ARBA00023228"/>
    </source>
</evidence>
<evidence type="ECO:0000313" key="17">
    <source>
        <dbReference type="EMBL" id="KJH52685.1"/>
    </source>
</evidence>
<keyword evidence="11" id="KW-1015">Disulfide bond</keyword>
<dbReference type="GO" id="GO:0046872">
    <property type="term" value="F:metal ion binding"/>
    <property type="evidence" value="ECO:0007669"/>
    <property type="project" value="UniProtKB-KW"/>
</dbReference>
<dbReference type="GO" id="GO:0015179">
    <property type="term" value="F:L-amino acid transmembrane transporter activity"/>
    <property type="evidence" value="ECO:0007669"/>
    <property type="project" value="TreeGrafter"/>
</dbReference>
<evidence type="ECO:0000256" key="4">
    <source>
        <dbReference type="ARBA" id="ARBA00022692"/>
    </source>
</evidence>
<keyword evidence="13" id="KW-0458">Lysosome</keyword>
<evidence type="ECO:0000256" key="8">
    <source>
        <dbReference type="ARBA" id="ARBA00022989"/>
    </source>
</evidence>
<evidence type="ECO:0000256" key="7">
    <source>
        <dbReference type="ARBA" id="ARBA00022970"/>
    </source>
</evidence>
<evidence type="ECO:0000256" key="9">
    <source>
        <dbReference type="ARBA" id="ARBA00023053"/>
    </source>
</evidence>
<keyword evidence="5" id="KW-0479">Metal-binding</keyword>
<comment type="subcellular location">
    <subcellularLocation>
        <location evidence="1">Late endosome membrane</location>
        <topology evidence="1">Multi-pass membrane protein</topology>
    </subcellularLocation>
    <subcellularLocation>
        <location evidence="2">Lysosome membrane</location>
        <topology evidence="2">Multi-pass membrane protein</topology>
    </subcellularLocation>
</comment>
<evidence type="ECO:0000256" key="2">
    <source>
        <dbReference type="ARBA" id="ARBA00004155"/>
    </source>
</evidence>
<dbReference type="Proteomes" id="UP000053766">
    <property type="component" value="Unassembled WGS sequence"/>
</dbReference>
<accession>A0A0D8Y7K3</accession>
<dbReference type="PANTHER" id="PTHR22950">
    <property type="entry name" value="AMINO ACID TRANSPORTER"/>
    <property type="match status" value="1"/>
</dbReference>
<dbReference type="EMBL" id="KN716161">
    <property type="protein sequence ID" value="KJH52685.1"/>
    <property type="molecule type" value="Genomic_DNA"/>
</dbReference>
<keyword evidence="18" id="KW-1185">Reference proteome</keyword>
<evidence type="ECO:0000256" key="15">
    <source>
        <dbReference type="SAM" id="Phobius"/>
    </source>
</evidence>
<evidence type="ECO:0000313" key="18">
    <source>
        <dbReference type="Proteomes" id="UP000053766"/>
    </source>
</evidence>
<dbReference type="PANTHER" id="PTHR22950:SF244">
    <property type="entry name" value="NEUTRAL AMINO ACID TRANSPORTER 9"/>
    <property type="match status" value="1"/>
</dbReference>
<keyword evidence="10 15" id="KW-0472">Membrane</keyword>